<dbReference type="FunFam" id="1.10.10.2740:FF:000002">
    <property type="entry name" value="Transcription elongation factor Spt6"/>
    <property type="match status" value="1"/>
</dbReference>
<dbReference type="EMBL" id="KV454431">
    <property type="protein sequence ID" value="ODQ79790.1"/>
    <property type="molecule type" value="Genomic_DNA"/>
</dbReference>
<dbReference type="GO" id="GO:0005721">
    <property type="term" value="C:pericentric heterochromatin"/>
    <property type="evidence" value="ECO:0007669"/>
    <property type="project" value="EnsemblFungi"/>
</dbReference>
<keyword evidence="7 9" id="KW-0539">Nucleus</keyword>
<dbReference type="PANTHER" id="PTHR10145:SF6">
    <property type="entry name" value="TRANSCRIPTION ELONGATION FACTOR SPT6"/>
    <property type="match status" value="1"/>
</dbReference>
<dbReference type="CDD" id="cd02065">
    <property type="entry name" value="B12-binding_like"/>
    <property type="match status" value="1"/>
</dbReference>
<dbReference type="CDD" id="cd09918">
    <property type="entry name" value="SH2_Nterm_SPT6_like"/>
    <property type="match status" value="1"/>
</dbReference>
<feature type="domain" description="Spt6 SH2" evidence="12">
    <location>
        <begin position="1141"/>
        <end position="1345"/>
    </location>
</feature>
<dbReference type="InterPro" id="IPR049540">
    <property type="entry name" value="Spt6-like_S1"/>
</dbReference>
<evidence type="ECO:0000259" key="12">
    <source>
        <dbReference type="Pfam" id="PF14633"/>
    </source>
</evidence>
<dbReference type="Pfam" id="PF14635">
    <property type="entry name" value="HHH_7"/>
    <property type="match status" value="1"/>
</dbReference>
<dbReference type="GO" id="GO:0006334">
    <property type="term" value="P:nucleosome assembly"/>
    <property type="evidence" value="ECO:0007669"/>
    <property type="project" value="EnsemblFungi"/>
</dbReference>
<dbReference type="SUPFAM" id="SSF53098">
    <property type="entry name" value="Ribonuclease H-like"/>
    <property type="match status" value="1"/>
</dbReference>
<evidence type="ECO:0000256" key="7">
    <source>
        <dbReference type="ARBA" id="ARBA00023242"/>
    </source>
</evidence>
<evidence type="ECO:0000256" key="5">
    <source>
        <dbReference type="ARBA" id="ARBA00022999"/>
    </source>
</evidence>
<dbReference type="PANTHER" id="PTHR10145">
    <property type="entry name" value="TRANSCRIPTION ELONGATION FACTOR SPT6"/>
    <property type="match status" value="1"/>
</dbReference>
<evidence type="ECO:0000256" key="1">
    <source>
        <dbReference type="ARBA" id="ARBA00004123"/>
    </source>
</evidence>
<dbReference type="Pfam" id="PF14639">
    <property type="entry name" value="YqgF"/>
    <property type="match status" value="1"/>
</dbReference>
<comment type="subcellular location">
    <subcellularLocation>
        <location evidence="2">Chromosome</location>
    </subcellularLocation>
    <subcellularLocation>
        <location evidence="1 9">Nucleus</location>
    </subcellularLocation>
</comment>
<evidence type="ECO:0000313" key="19">
    <source>
        <dbReference type="EMBL" id="ODQ79790.1"/>
    </source>
</evidence>
<feature type="domain" description="Transcription elongation factor Spt6 YqgF" evidence="14">
    <location>
        <begin position="659"/>
        <end position="818"/>
    </location>
</feature>
<dbReference type="GO" id="GO:0033554">
    <property type="term" value="P:cellular response to stress"/>
    <property type="evidence" value="ECO:0007669"/>
    <property type="project" value="EnsemblFungi"/>
</dbReference>
<accession>A0A1E3QQ53</accession>
<dbReference type="Pfam" id="PF14632">
    <property type="entry name" value="SPT6_acidic"/>
    <property type="match status" value="1"/>
</dbReference>
<dbReference type="InterPro" id="IPR017072">
    <property type="entry name" value="TF_Spt6"/>
</dbReference>
<sequence>MSAAPSDEEREIQDNFSDEEIREEENMVDSSEEEDDDEDEDAINEVRDGFIVDDEEEDEGAKRKKKKKRRHREKEPEVEALDDDDLELLMENNGVSVPAAKPKFKRLKRAQTDEPDRLTQMFSEEEEEEEKPRNVLDEFDDFIEDDEFSDEDEGTRAKREQKKASRSRAPAQMSNIDNEKLSELFEIFGNGEDYAWALEGEDEGEYEDDTNPTALTDVFEPAELKERMLTEADNQIRMADVPERFQTLRAHVRAYDLPDAAFKAEQEWVANKLAAEKGDAAGEPFEHAVHKVVEFVARDNLEVPFIWNHRRDYFLHPVKNTEGEVVRVDRLLVEDDLWRIVQLDIDYHGIYDKRGAVLVMYEALGLDDDVRDSIARAQTMVELQDLHDYLSFKYSKELRATRGDTRDAATKRHSKFSFYERFLAHDLRAILAAIGISADHFGVNVVNQTRIHTTVDAEYESPEDMAKDIIADAADPWFVDYRAALDAVEQTYAEQLFNDPNIRKFFRSTFQQYSTVDVVLTEKGKVTIAEDGPYADFKYLINRTAASLVGAPDMFLRMLRAEAEGLIVIKVRFQHLQQMLDHMFVSFLASDGVSELAEQWNALRRAAFARGMAKLVPLVCMNYKEDLLRECERILFFQVRRTFAARLDQAPYTPAGFDKGTVPTVLAMSCGRGNFGIDSVVAIMMQDNGKIIDEIKFDANPVRDNESLFEDQLIQTVKKHRPDVIGLAGYNVKSKKLYDVLKQLIEKNQLTVAEDTDAQFEGGEPPLVEVLWVNDETAKLYEASARARAAFPEKSTLAKYCIALARYVQSPLTEYIALEKDLPALAIHPHQGLLAEAKVTLAIESALVDIVNMTGVELGEALRDEAVARYLPYVAGLGARKASGLIAGLQANDDEFTNRGHLVTLQLTGAVIYMNCASFIRIPYDERRLDRDKSNRIEVLDATRIHPEDYDLARKMAADALEFDEEEVKHYELKGGGVIYQLIKDGPEKLDELYLEGYAEELETKYKQKKRATLHMIKDELQRHYEELRRSFQRLDAGAVFRMLTGETEATVRAGAVLPVNIRKISQYLIFATTSSMIDTNIRQDYTKERDDNRSLFEIYHMGQTVAATVREVDYESFHIEASLLREDQHAVQAARDSETWNVAAELADKTVEDTRTKLENRSGRVIKHTLFRNFTSRQAEEFLAPKSRGDLVIRPSSKGDDHVVITWKVSNNLFQHVDILEIQKAGDKVFRVDGHDYSDLDELIYNYVHAIARKVDDMCYNEFFSDDTRENTQKALEERSKNSPKRVCYSFCFDHKAPGWFLLSFKVNAAAKIATWHVRATPDGYRLKSYDYPDLNRLRNGFKSLLKTEMQKQSVSGW</sequence>
<gene>
    <name evidence="19" type="ORF">BABINDRAFT_161484</name>
</gene>
<evidence type="ECO:0000259" key="15">
    <source>
        <dbReference type="Pfam" id="PF14641"/>
    </source>
</evidence>
<dbReference type="GO" id="GO:0000122">
    <property type="term" value="P:negative regulation of transcription by RNA polymerase II"/>
    <property type="evidence" value="ECO:0007669"/>
    <property type="project" value="EnsemblFungi"/>
</dbReference>
<dbReference type="SUPFAM" id="SSF47781">
    <property type="entry name" value="RuvA domain 2-like"/>
    <property type="match status" value="1"/>
</dbReference>
<dbReference type="OrthoDB" id="995477at2759"/>
<feature type="domain" description="Transcription elongation factor Spt6 helix-hairpin-helix motif" evidence="13">
    <location>
        <begin position="821"/>
        <end position="923"/>
    </location>
</feature>
<dbReference type="Pfam" id="PF21710">
    <property type="entry name" value="Spt6_S1"/>
    <property type="match status" value="1"/>
</dbReference>
<feature type="compositionally biased region" description="Acidic residues" evidence="10">
    <location>
        <begin position="1"/>
        <end position="43"/>
    </location>
</feature>
<dbReference type="GO" id="GO:0042393">
    <property type="term" value="F:histone binding"/>
    <property type="evidence" value="ECO:0007669"/>
    <property type="project" value="EnsemblFungi"/>
</dbReference>
<evidence type="ECO:0000256" key="3">
    <source>
        <dbReference type="ARBA" id="ARBA00009253"/>
    </source>
</evidence>
<organism evidence="19 20">
    <name type="scientific">Babjeviella inositovora NRRL Y-12698</name>
    <dbReference type="NCBI Taxonomy" id="984486"/>
    <lineage>
        <taxon>Eukaryota</taxon>
        <taxon>Fungi</taxon>
        <taxon>Dikarya</taxon>
        <taxon>Ascomycota</taxon>
        <taxon>Saccharomycotina</taxon>
        <taxon>Pichiomycetes</taxon>
        <taxon>Serinales incertae sedis</taxon>
        <taxon>Babjeviella</taxon>
    </lineage>
</organism>
<dbReference type="GeneID" id="30146682"/>
<dbReference type="Gene3D" id="1.10.150.850">
    <property type="entry name" value="Spt6, helix-hairpin-helix domain"/>
    <property type="match status" value="1"/>
</dbReference>
<dbReference type="InterPro" id="IPR036860">
    <property type="entry name" value="SH2_dom_sf"/>
</dbReference>
<evidence type="ECO:0000256" key="6">
    <source>
        <dbReference type="ARBA" id="ARBA00023163"/>
    </source>
</evidence>
<keyword evidence="5" id="KW-0727">SH2 domain</keyword>
<evidence type="ECO:0000259" key="11">
    <source>
        <dbReference type="Pfam" id="PF14632"/>
    </source>
</evidence>
<feature type="domain" description="Spt6-like S1/OB" evidence="17">
    <location>
        <begin position="1040"/>
        <end position="1128"/>
    </location>
</feature>
<feature type="domain" description="HHH" evidence="16">
    <location>
        <begin position="938"/>
        <end position="966"/>
    </location>
</feature>
<evidence type="ECO:0000259" key="18">
    <source>
        <dbReference type="Pfam" id="PF22706"/>
    </source>
</evidence>
<feature type="compositionally biased region" description="Basic residues" evidence="10">
    <location>
        <begin position="62"/>
        <end position="72"/>
    </location>
</feature>
<dbReference type="InterPro" id="IPR041692">
    <property type="entry name" value="HHH_9"/>
</dbReference>
<dbReference type="InterPro" id="IPR028088">
    <property type="entry name" value="Spt6_HTH_DNA-bd_dom"/>
</dbReference>
<feature type="region of interest" description="Disordered" evidence="10">
    <location>
        <begin position="108"/>
        <end position="172"/>
    </location>
</feature>
<dbReference type="InterPro" id="IPR035018">
    <property type="entry name" value="Spt6_SH2_C"/>
</dbReference>
<feature type="domain" description="Spt6 acidic N-terminal" evidence="11">
    <location>
        <begin position="29"/>
        <end position="112"/>
    </location>
</feature>
<reference evidence="20" key="1">
    <citation type="submission" date="2016-05" db="EMBL/GenBank/DDBJ databases">
        <title>Comparative genomics of biotechnologically important yeasts.</title>
        <authorList>
            <consortium name="DOE Joint Genome Institute"/>
            <person name="Riley R."/>
            <person name="Haridas S."/>
            <person name="Wolfe K.H."/>
            <person name="Lopes M.R."/>
            <person name="Hittinger C.T."/>
            <person name="Goker M."/>
            <person name="Salamov A."/>
            <person name="Wisecaver J."/>
            <person name="Long T.M."/>
            <person name="Aerts A.L."/>
            <person name="Barry K."/>
            <person name="Choi C."/>
            <person name="Clum A."/>
            <person name="Coughlan A.Y."/>
            <person name="Deshpande S."/>
            <person name="Douglass A.P."/>
            <person name="Hanson S.J."/>
            <person name="Klenk H.-P."/>
            <person name="Labutti K."/>
            <person name="Lapidus A."/>
            <person name="Lindquist E."/>
            <person name="Lipzen A."/>
            <person name="Meier-Kolthoff J.P."/>
            <person name="Ohm R.A."/>
            <person name="Otillar R.P."/>
            <person name="Pangilinan J."/>
            <person name="Peng Y."/>
            <person name="Rokas A."/>
            <person name="Rosa C.A."/>
            <person name="Scheuner C."/>
            <person name="Sibirny A.A."/>
            <person name="Slot J.C."/>
            <person name="Stielow J.B."/>
            <person name="Sun H."/>
            <person name="Kurtzman C.P."/>
            <person name="Blackwell M."/>
            <person name="Grigoriev I.V."/>
            <person name="Jeffries T.W."/>
        </authorList>
    </citation>
    <scope>NUCLEOTIDE SEQUENCE [LARGE SCALE GENOMIC DNA]</scope>
    <source>
        <strain evidence="20">NRRL Y-12698</strain>
    </source>
</reference>
<dbReference type="GO" id="GO:0031440">
    <property type="term" value="P:regulation of mRNA 3'-end processing"/>
    <property type="evidence" value="ECO:0007669"/>
    <property type="project" value="EnsemblFungi"/>
</dbReference>
<dbReference type="STRING" id="984486.A0A1E3QQ53"/>
<evidence type="ECO:0000313" key="20">
    <source>
        <dbReference type="Proteomes" id="UP000094336"/>
    </source>
</evidence>
<evidence type="ECO:0000256" key="8">
    <source>
        <dbReference type="ARBA" id="ARBA00093389"/>
    </source>
</evidence>
<dbReference type="InterPro" id="IPR035019">
    <property type="entry name" value="Spt6_SH2_N"/>
</dbReference>
<dbReference type="Pfam" id="PF22706">
    <property type="entry name" value="Tex_central_region"/>
    <property type="match status" value="1"/>
</dbReference>
<dbReference type="InterPro" id="IPR023323">
    <property type="entry name" value="Tex-like_dom_sf"/>
</dbReference>
<feature type="region of interest" description="Disordered" evidence="10">
    <location>
        <begin position="1"/>
        <end position="87"/>
    </location>
</feature>
<comment type="similarity">
    <text evidence="3 9">Belongs to the SPT6 family.</text>
</comment>
<dbReference type="RefSeq" id="XP_018985118.1">
    <property type="nucleotide sequence ID" value="XM_019128829.1"/>
</dbReference>
<evidence type="ECO:0000256" key="10">
    <source>
        <dbReference type="SAM" id="MobiDB-lite"/>
    </source>
</evidence>
<dbReference type="PIRSF" id="PIRSF036947">
    <property type="entry name" value="Spt6"/>
    <property type="match status" value="1"/>
</dbReference>
<dbReference type="Gene3D" id="1.10.10.2740">
    <property type="entry name" value="Spt6, Death-like domain"/>
    <property type="match status" value="1"/>
</dbReference>
<feature type="compositionally biased region" description="Acidic residues" evidence="10">
    <location>
        <begin position="76"/>
        <end position="87"/>
    </location>
</feature>
<dbReference type="InterPro" id="IPR035420">
    <property type="entry name" value="Spt6_SH2"/>
</dbReference>
<evidence type="ECO:0000259" key="16">
    <source>
        <dbReference type="Pfam" id="PF17674"/>
    </source>
</evidence>
<dbReference type="GO" id="GO:0003677">
    <property type="term" value="F:DNA binding"/>
    <property type="evidence" value="ECO:0007669"/>
    <property type="project" value="InterPro"/>
</dbReference>
<dbReference type="Proteomes" id="UP000094336">
    <property type="component" value="Unassembled WGS sequence"/>
</dbReference>
<dbReference type="Gene3D" id="1.10.3500.10">
    <property type="entry name" value="Tex N-terminal region-like"/>
    <property type="match status" value="1"/>
</dbReference>
<feature type="domain" description="Tex-like central region" evidence="18">
    <location>
        <begin position="460"/>
        <end position="633"/>
    </location>
</feature>
<dbReference type="InterPro" id="IPR023319">
    <property type="entry name" value="Tex-like_HTH_dom_sf"/>
</dbReference>
<feature type="compositionally biased region" description="Acidic residues" evidence="10">
    <location>
        <begin position="137"/>
        <end position="153"/>
    </location>
</feature>
<dbReference type="SUPFAM" id="SSF55550">
    <property type="entry name" value="SH2 domain"/>
    <property type="match status" value="1"/>
</dbReference>
<feature type="domain" description="Helix-turn-helix DNA-binding" evidence="15">
    <location>
        <begin position="256"/>
        <end position="369"/>
    </location>
</feature>
<dbReference type="SUPFAM" id="SSF158832">
    <property type="entry name" value="Tex N-terminal region-like"/>
    <property type="match status" value="1"/>
</dbReference>
<dbReference type="Gene3D" id="3.30.420.140">
    <property type="entry name" value="YqgF/RNase H-like domain"/>
    <property type="match status" value="1"/>
</dbReference>
<protein>
    <recommendedName>
        <fullName evidence="9">Transcription elongation factor Spt6</fullName>
    </recommendedName>
</protein>
<evidence type="ECO:0000256" key="2">
    <source>
        <dbReference type="ARBA" id="ARBA00004286"/>
    </source>
</evidence>
<comment type="function">
    <text evidence="9">Plays a role in maintenance of chromatin structure during RNA polymerase II transcription elongation thereby repressing transcription initiation from cryptic promoters. Mediates the reassembly of nucleosomes onto the promoters of at least a selected set of genes during repression; the nucleosome reassembly is essential for transcriptional repression.</text>
</comment>
<evidence type="ECO:0000259" key="14">
    <source>
        <dbReference type="Pfam" id="PF14639"/>
    </source>
</evidence>
<evidence type="ECO:0000259" key="13">
    <source>
        <dbReference type="Pfam" id="PF14635"/>
    </source>
</evidence>
<dbReference type="CDD" id="cd09928">
    <property type="entry name" value="SH2_Cterm_SPT6_like"/>
    <property type="match status" value="1"/>
</dbReference>
<keyword evidence="20" id="KW-1185">Reference proteome</keyword>
<dbReference type="Pfam" id="PF17674">
    <property type="entry name" value="HHH_9"/>
    <property type="match status" value="1"/>
</dbReference>
<keyword evidence="4" id="KW-0158">Chromosome</keyword>
<evidence type="ECO:0000256" key="4">
    <source>
        <dbReference type="ARBA" id="ARBA00022454"/>
    </source>
</evidence>
<keyword evidence="6 9" id="KW-0804">Transcription</keyword>
<evidence type="ECO:0000259" key="17">
    <source>
        <dbReference type="Pfam" id="PF21710"/>
    </source>
</evidence>
<dbReference type="InterPro" id="IPR055179">
    <property type="entry name" value="Tex-like_central_region"/>
</dbReference>
<dbReference type="InterPro" id="IPR028083">
    <property type="entry name" value="Spt6_acidic_N_dom"/>
</dbReference>
<dbReference type="InterPro" id="IPR032706">
    <property type="entry name" value="Spt6_HHH"/>
</dbReference>
<dbReference type="Pfam" id="PF14633">
    <property type="entry name" value="SH2_2"/>
    <property type="match status" value="1"/>
</dbReference>
<dbReference type="InterPro" id="IPR010994">
    <property type="entry name" value="RuvA_2-like"/>
</dbReference>
<proteinExistence type="inferred from homology"/>
<dbReference type="Gene3D" id="3.30.505.10">
    <property type="entry name" value="SH2 domain"/>
    <property type="match status" value="2"/>
</dbReference>
<comment type="function">
    <text evidence="8">Histone H3-H4 chaperone that plays a role in maintenance of chromatin structure during RNA polymerase II transcription elongation thereby repressing transcription initiation from cryptic promoters. Mediates the reassembly of nucleosomes onto the promoters of at least a selected set of genes during repression; the nucleosome reassembly is essential for transcriptional repression. Essential for viability.</text>
</comment>
<dbReference type="InterPro" id="IPR037027">
    <property type="entry name" value="YqgF/RNaseH-like_dom_sf"/>
</dbReference>
<dbReference type="GO" id="GO:0008023">
    <property type="term" value="C:transcription elongation factor complex"/>
    <property type="evidence" value="ECO:0007669"/>
    <property type="project" value="TreeGrafter"/>
</dbReference>
<dbReference type="GO" id="GO:0031491">
    <property type="term" value="F:nucleosome binding"/>
    <property type="evidence" value="ECO:0007669"/>
    <property type="project" value="EnsemblFungi"/>
</dbReference>
<name>A0A1E3QQ53_9ASCO</name>
<dbReference type="GO" id="GO:0140673">
    <property type="term" value="P:transcription elongation-coupled chromatin remodeling"/>
    <property type="evidence" value="ECO:0007669"/>
    <property type="project" value="EnsemblFungi"/>
</dbReference>
<dbReference type="GO" id="GO:0000082">
    <property type="term" value="P:G1/S transition of mitotic cell cycle"/>
    <property type="evidence" value="ECO:0007669"/>
    <property type="project" value="EnsemblFungi"/>
</dbReference>
<dbReference type="GO" id="GO:0016973">
    <property type="term" value="P:poly(A)+ mRNA export from nucleus"/>
    <property type="evidence" value="ECO:0007669"/>
    <property type="project" value="EnsemblFungi"/>
</dbReference>
<dbReference type="GO" id="GO:0000791">
    <property type="term" value="C:euchromatin"/>
    <property type="evidence" value="ECO:0007669"/>
    <property type="project" value="EnsemblFungi"/>
</dbReference>
<dbReference type="GO" id="GO:0032968">
    <property type="term" value="P:positive regulation of transcription elongation by RNA polymerase II"/>
    <property type="evidence" value="ECO:0007669"/>
    <property type="project" value="EnsemblFungi"/>
</dbReference>
<evidence type="ECO:0000256" key="9">
    <source>
        <dbReference type="PIRNR" id="PIRNR036947"/>
    </source>
</evidence>
<dbReference type="GO" id="GO:0001073">
    <property type="term" value="F:transcription antitermination factor activity, DNA binding"/>
    <property type="evidence" value="ECO:0007669"/>
    <property type="project" value="EnsemblFungi"/>
</dbReference>
<dbReference type="Gene3D" id="1.10.10.650">
    <property type="entry name" value="RuvA domain 2-like"/>
    <property type="match status" value="1"/>
</dbReference>
<dbReference type="InterPro" id="IPR042066">
    <property type="entry name" value="Spt6_death-like"/>
</dbReference>
<dbReference type="InterPro" id="IPR028231">
    <property type="entry name" value="Spt6_YqgF"/>
</dbReference>
<dbReference type="Pfam" id="PF14641">
    <property type="entry name" value="HTH_44"/>
    <property type="match status" value="1"/>
</dbReference>
<dbReference type="InterPro" id="IPR012337">
    <property type="entry name" value="RNaseH-like_sf"/>
</dbReference>